<protein>
    <submittedName>
        <fullName evidence="1">Uncharacterized protein</fullName>
    </submittedName>
</protein>
<reference evidence="1 2" key="1">
    <citation type="submission" date="2007-01" db="EMBL/GenBank/DDBJ databases">
        <authorList>
            <person name="Haygood M."/>
            <person name="Podell S."/>
            <person name="Anderson C."/>
            <person name="Hopkinson B."/>
            <person name="Roe K."/>
            <person name="Barbeau K."/>
            <person name="Gaasterland T."/>
            <person name="Ferriera S."/>
            <person name="Johnson J."/>
            <person name="Kravitz S."/>
            <person name="Beeson K."/>
            <person name="Sutton G."/>
            <person name="Rogers Y.-H."/>
            <person name="Friedman R."/>
            <person name="Frazier M."/>
            <person name="Venter J.C."/>
        </authorList>
    </citation>
    <scope>NUCLEOTIDE SEQUENCE [LARGE SCALE GENOMIC DNA]</scope>
    <source>
        <strain evidence="1 2">ATCC 23134</strain>
    </source>
</reference>
<proteinExistence type="predicted"/>
<keyword evidence="2" id="KW-1185">Reference proteome</keyword>
<sequence>MVICGGFLATAWQSPNDESDLPFSGIENRLFTLLMDGEFDKLFLILKQLLTDTPCEPMIYTYLGQAHTNLKDEIGEEDALMEILNICGNKVLEGYYHYSTHLLGEGRYEDAYDLLSQGTHLFHREAKLHYLYGIALYHLEWGYEALDAFSSAIIRDSRQHEYFFFRAKTNELLEEYGDALRDFTTSIMVCATGVGYAARADLLLYKMDAPYKAFNDYERATALGNQHCQEDLKHCKAIIGKNYTSLFRNWQNLRRDTAIRLGQQVLNHYPNPYIQQRVEHILTQLQQEEYEEQKFWVEYLPQGNEIYAQAKKMFLAQNYAGAFWLLHEQTPFFRKKQHRPFIYHKMYALMDECVDKVMK</sequence>
<evidence type="ECO:0000313" key="2">
    <source>
        <dbReference type="Proteomes" id="UP000004095"/>
    </source>
</evidence>
<comment type="caution">
    <text evidence="1">The sequence shown here is derived from an EMBL/GenBank/DDBJ whole genome shotgun (WGS) entry which is preliminary data.</text>
</comment>
<name>A1ZM38_MICM2</name>
<gene>
    <name evidence="1" type="ORF">M23134_04417</name>
</gene>
<evidence type="ECO:0000313" key="1">
    <source>
        <dbReference type="EMBL" id="EAY28570.1"/>
    </source>
</evidence>
<accession>A1ZM38</accession>
<dbReference type="InterPro" id="IPR011990">
    <property type="entry name" value="TPR-like_helical_dom_sf"/>
</dbReference>
<dbReference type="Gene3D" id="1.25.40.10">
    <property type="entry name" value="Tetratricopeptide repeat domain"/>
    <property type="match status" value="1"/>
</dbReference>
<dbReference type="Proteomes" id="UP000004095">
    <property type="component" value="Unassembled WGS sequence"/>
</dbReference>
<dbReference type="AlphaFoldDB" id="A1ZM38"/>
<dbReference type="SUPFAM" id="SSF48452">
    <property type="entry name" value="TPR-like"/>
    <property type="match status" value="1"/>
</dbReference>
<organism evidence="1 2">
    <name type="scientific">Microscilla marina ATCC 23134</name>
    <dbReference type="NCBI Taxonomy" id="313606"/>
    <lineage>
        <taxon>Bacteria</taxon>
        <taxon>Pseudomonadati</taxon>
        <taxon>Bacteroidota</taxon>
        <taxon>Cytophagia</taxon>
        <taxon>Cytophagales</taxon>
        <taxon>Microscillaceae</taxon>
        <taxon>Microscilla</taxon>
    </lineage>
</organism>
<dbReference type="EMBL" id="AAWS01000015">
    <property type="protein sequence ID" value="EAY28570.1"/>
    <property type="molecule type" value="Genomic_DNA"/>
</dbReference>